<dbReference type="Gene3D" id="3.30.2010.10">
    <property type="entry name" value="Metalloproteases ('zincins'), catalytic domain"/>
    <property type="match status" value="1"/>
</dbReference>
<dbReference type="GO" id="GO:0006950">
    <property type="term" value="P:response to stress"/>
    <property type="evidence" value="ECO:0007669"/>
    <property type="project" value="UniProtKB-ARBA"/>
</dbReference>
<protein>
    <submittedName>
        <fullName evidence="2">SprT-like domain-containing protein</fullName>
    </submittedName>
</protein>
<feature type="domain" description="SprT-like" evidence="1">
    <location>
        <begin position="2"/>
        <end position="140"/>
    </location>
</feature>
<accession>A0AA41UFP2</accession>
<evidence type="ECO:0000259" key="1">
    <source>
        <dbReference type="SMART" id="SM00731"/>
    </source>
</evidence>
<dbReference type="AlphaFoldDB" id="A0AA41UFP2"/>
<evidence type="ECO:0000313" key="3">
    <source>
        <dbReference type="Proteomes" id="UP001165341"/>
    </source>
</evidence>
<evidence type="ECO:0000313" key="2">
    <source>
        <dbReference type="EMBL" id="MCI4658175.1"/>
    </source>
</evidence>
<dbReference type="Proteomes" id="UP001165341">
    <property type="component" value="Unassembled WGS sequence"/>
</dbReference>
<dbReference type="SMART" id="SM00731">
    <property type="entry name" value="SprT"/>
    <property type="match status" value="1"/>
</dbReference>
<gene>
    <name evidence="2" type="ORF">MQH31_10190</name>
</gene>
<sequence>MADLTRVRRWAEALIDLHLDAGWTFAFDNAKKRAGLCNFTAKRITVSRYLASRYEDDEVHQILLHEVGHALAGPRAGHGPKWKAIARDLGYDGKRTHDGEIANELAPWVGTCPSGHIHYRYRKPTRALACGLCGRGFNRDHLIDWTSREITAAARRRAAASAGD</sequence>
<proteinExistence type="predicted"/>
<dbReference type="EMBL" id="JALGAR010000002">
    <property type="protein sequence ID" value="MCI4658175.1"/>
    <property type="molecule type" value="Genomic_DNA"/>
</dbReference>
<dbReference type="InterPro" id="IPR006640">
    <property type="entry name" value="SprT-like_domain"/>
</dbReference>
<dbReference type="RefSeq" id="WP_134536640.1">
    <property type="nucleotide sequence ID" value="NZ_JALGAR010000002.1"/>
</dbReference>
<comment type="caution">
    <text evidence="2">The sequence shown here is derived from an EMBL/GenBank/DDBJ whole genome shotgun (WGS) entry which is preliminary data.</text>
</comment>
<organism evidence="2 3">
    <name type="scientific">Cryobacterium zhongshanensis</name>
    <dbReference type="NCBI Taxonomy" id="2928153"/>
    <lineage>
        <taxon>Bacteria</taxon>
        <taxon>Bacillati</taxon>
        <taxon>Actinomycetota</taxon>
        <taxon>Actinomycetes</taxon>
        <taxon>Micrococcales</taxon>
        <taxon>Microbacteriaceae</taxon>
        <taxon>Cryobacterium</taxon>
    </lineage>
</organism>
<dbReference type="Pfam" id="PF10263">
    <property type="entry name" value="SprT-like"/>
    <property type="match status" value="1"/>
</dbReference>
<reference evidence="2" key="1">
    <citation type="submission" date="2022-03" db="EMBL/GenBank/DDBJ databases">
        <title>Cryobacterium sp. nov. strain ZS14-85, isolated from Antarctic soil.</title>
        <authorList>
            <person name="Li J."/>
            <person name="Niu G."/>
        </authorList>
    </citation>
    <scope>NUCLEOTIDE SEQUENCE</scope>
    <source>
        <strain evidence="2">ZS14-85</strain>
    </source>
</reference>
<keyword evidence="3" id="KW-1185">Reference proteome</keyword>
<name>A0AA41UFP2_9MICO</name>